<dbReference type="RefSeq" id="WP_194864985.1">
    <property type="nucleotide sequence ID" value="NZ_ARXX01000024.1"/>
</dbReference>
<dbReference type="Gene3D" id="3.30.1330.60">
    <property type="entry name" value="OmpA-like domain"/>
    <property type="match status" value="1"/>
</dbReference>
<evidence type="ECO:0000256" key="4">
    <source>
        <dbReference type="PROSITE-ProRule" id="PRU00473"/>
    </source>
</evidence>
<evidence type="ECO:0000256" key="3">
    <source>
        <dbReference type="ARBA" id="ARBA00023237"/>
    </source>
</evidence>
<dbReference type="InterPro" id="IPR006664">
    <property type="entry name" value="OMP_bac"/>
</dbReference>
<dbReference type="SUPFAM" id="SSF103088">
    <property type="entry name" value="OmpA-like"/>
    <property type="match status" value="1"/>
</dbReference>
<evidence type="ECO:0000313" key="7">
    <source>
        <dbReference type="EMBL" id="MBF5056509.1"/>
    </source>
</evidence>
<feature type="domain" description="OmpA-like" evidence="6">
    <location>
        <begin position="187"/>
        <end position="305"/>
    </location>
</feature>
<dbReference type="CDD" id="cd07185">
    <property type="entry name" value="OmpA_C-like"/>
    <property type="match status" value="1"/>
</dbReference>
<accession>A0ABS0AQU0</accession>
<dbReference type="InterPro" id="IPR036737">
    <property type="entry name" value="OmpA-like_sf"/>
</dbReference>
<feature type="signal peptide" evidence="5">
    <location>
        <begin position="1"/>
        <end position="24"/>
    </location>
</feature>
<keyword evidence="3" id="KW-0998">Cell outer membrane</keyword>
<dbReference type="PRINTS" id="PR01021">
    <property type="entry name" value="OMPADOMAIN"/>
</dbReference>
<dbReference type="EMBL" id="ARXX01000024">
    <property type="protein sequence ID" value="MBF5056509.1"/>
    <property type="molecule type" value="Genomic_DNA"/>
</dbReference>
<dbReference type="InterPro" id="IPR006665">
    <property type="entry name" value="OmpA-like"/>
</dbReference>
<sequence>MYGLNNIVVWALGVALFVTVQSTAAAPATYPDGHGGEVTLPLGDLSFADAVGRYAPGDPAPRASVTEAEAALGTPDFGKHDKAGYVSLGCAGELILKFENNALIDVAGPDLYVFEVGPDVEPTGLAVSSDGERWVRVGRISGGQSEIDLAPYVSSATSFRYVRLVDLKNSCGGRTPGADIDAVAAIGSAQHIALDSSVLFDSGAYALKIAAFEAIESALADIGDRSMASVVVAGHTDAVGDTDGNKRLSKKRARAVADYLLEQAGFDAQRVSIEAHGESQPVVSNTTAEGRAKNRRVELTVRAPRDDAGKAVASVDILGLWGADHLGTVEMRRVDGKLQGEYTSDGGVLLGEFNSDTVFEGYWVENNSGRVCDSKKAGSKHWGPIRIEFKSAARDAFTAHWRYCGEDQWRGQWRARRRFL</sequence>
<keyword evidence="8" id="KW-1185">Reference proteome</keyword>
<organism evidence="7 8">
    <name type="scientific">Alloalcanivorax profundimaris</name>
    <dbReference type="NCBI Taxonomy" id="2735259"/>
    <lineage>
        <taxon>Bacteria</taxon>
        <taxon>Pseudomonadati</taxon>
        <taxon>Pseudomonadota</taxon>
        <taxon>Gammaproteobacteria</taxon>
        <taxon>Oceanospirillales</taxon>
        <taxon>Alcanivoracaceae</taxon>
        <taxon>Alloalcanivorax</taxon>
    </lineage>
</organism>
<name>A0ABS0AQU0_9GAMM</name>
<keyword evidence="5" id="KW-0732">Signal</keyword>
<feature type="chain" id="PRO_5045992650" evidence="5">
    <location>
        <begin position="25"/>
        <end position="420"/>
    </location>
</feature>
<comment type="subcellular location">
    <subcellularLocation>
        <location evidence="1">Cell outer membrane</location>
    </subcellularLocation>
</comment>
<dbReference type="InterPro" id="IPR050330">
    <property type="entry name" value="Bact_OuterMem_StrucFunc"/>
</dbReference>
<gene>
    <name evidence="7" type="ORF">Y5W_01803</name>
</gene>
<dbReference type="PANTHER" id="PTHR30329:SF21">
    <property type="entry name" value="LIPOPROTEIN YIAD-RELATED"/>
    <property type="match status" value="1"/>
</dbReference>
<evidence type="ECO:0000256" key="1">
    <source>
        <dbReference type="ARBA" id="ARBA00004442"/>
    </source>
</evidence>
<dbReference type="Proteomes" id="UP000662703">
    <property type="component" value="Unassembled WGS sequence"/>
</dbReference>
<comment type="caution">
    <text evidence="7">The sequence shown here is derived from an EMBL/GenBank/DDBJ whole genome shotgun (WGS) entry which is preliminary data.</text>
</comment>
<reference evidence="7 8" key="1">
    <citation type="submission" date="2012-09" db="EMBL/GenBank/DDBJ databases">
        <title>Genome Sequence of alkane-degrading Bacterium Alcanivorax sp. 521-1.</title>
        <authorList>
            <person name="Lai Q."/>
            <person name="Shao Z."/>
        </authorList>
    </citation>
    <scope>NUCLEOTIDE SEQUENCE [LARGE SCALE GENOMIC DNA]</scope>
    <source>
        <strain evidence="7 8">521-1</strain>
    </source>
</reference>
<dbReference type="Pfam" id="PF00691">
    <property type="entry name" value="OmpA"/>
    <property type="match status" value="1"/>
</dbReference>
<evidence type="ECO:0000256" key="5">
    <source>
        <dbReference type="SAM" id="SignalP"/>
    </source>
</evidence>
<proteinExistence type="predicted"/>
<keyword evidence="2 4" id="KW-0472">Membrane</keyword>
<evidence type="ECO:0000256" key="2">
    <source>
        <dbReference type="ARBA" id="ARBA00023136"/>
    </source>
</evidence>
<dbReference type="PANTHER" id="PTHR30329">
    <property type="entry name" value="STATOR ELEMENT OF FLAGELLAR MOTOR COMPLEX"/>
    <property type="match status" value="1"/>
</dbReference>
<protein>
    <submittedName>
        <fullName evidence="7">OmpA family membrane protein</fullName>
    </submittedName>
</protein>
<evidence type="ECO:0000259" key="6">
    <source>
        <dbReference type="PROSITE" id="PS51123"/>
    </source>
</evidence>
<evidence type="ECO:0000313" key="8">
    <source>
        <dbReference type="Proteomes" id="UP000662703"/>
    </source>
</evidence>
<dbReference type="PROSITE" id="PS51123">
    <property type="entry name" value="OMPA_2"/>
    <property type="match status" value="1"/>
</dbReference>